<dbReference type="PANTHER" id="PTHR48207">
    <property type="entry name" value="SUCCINATE--HYDROXYMETHYLGLUTARATE COA-TRANSFERASE"/>
    <property type="match status" value="1"/>
</dbReference>
<dbReference type="InterPro" id="IPR003673">
    <property type="entry name" value="CoA-Trfase_fam_III"/>
</dbReference>
<evidence type="ECO:0000313" key="4">
    <source>
        <dbReference type="Proteomes" id="UP001057580"/>
    </source>
</evidence>
<protein>
    <submittedName>
        <fullName evidence="3">CoA transferase</fullName>
    </submittedName>
</protein>
<dbReference type="Gene3D" id="3.40.50.10540">
    <property type="entry name" value="Crotonobetainyl-coa:carnitine coa-transferase, domain 1"/>
    <property type="match status" value="1"/>
</dbReference>
<dbReference type="Pfam" id="PF02515">
    <property type="entry name" value="CoA_transf_3"/>
    <property type="match status" value="1"/>
</dbReference>
<proteinExistence type="predicted"/>
<evidence type="ECO:0000256" key="2">
    <source>
        <dbReference type="SAM" id="MobiDB-lite"/>
    </source>
</evidence>
<dbReference type="GeneID" id="74944814"/>
<keyword evidence="1 3" id="KW-0808">Transferase</keyword>
<dbReference type="EMBL" id="CP104003">
    <property type="protein sequence ID" value="UWM54446.1"/>
    <property type="molecule type" value="Genomic_DNA"/>
</dbReference>
<dbReference type="GO" id="GO:0008410">
    <property type="term" value="F:CoA-transferase activity"/>
    <property type="evidence" value="ECO:0007669"/>
    <property type="project" value="TreeGrafter"/>
</dbReference>
<sequence>MVEPLRHVTVVDTTRFLAGPFCTQLLGDLGAEVIKIEPPGGSPNRGTTPAQNGVGSTFISRNRNKKSIVVNLKTEAGRQLMEDLVAEADVLVENFSLGVMERLGLGYDYLSTEVNPGLVYASIKAFGESGPAKDRKGVDPMMQAEAGLMSVTGEEDGDPVKVGVSIGDMGAGLYSAIAILTALNYRDQTGEGQKVETDLFGTITSFMEEHVTAYSISGENPAPVGTKQANAVPSELFETADGHVMVNASIPALWTRLVEDVLEEDHLLQYDSLERRQEHYDDIMAVLRPRFREHPTVEWQAVLDEHGIPNGALSQVSDVVAHPHARERGDVFDYADDTVGEVTMAGYPLHFSKSGTSVRSGPPSLGEHTDEVLSTHLGLDAETIAGLREDGVVA</sequence>
<dbReference type="InterPro" id="IPR023606">
    <property type="entry name" value="CoA-Trfase_III_dom_1_sf"/>
</dbReference>
<reference evidence="3" key="1">
    <citation type="submission" date="2022-09" db="EMBL/GenBank/DDBJ databases">
        <title>Diverse halophilic archaea isolated from saline environments.</title>
        <authorList>
            <person name="Cui H.-L."/>
        </authorList>
    </citation>
    <scope>NUCLEOTIDE SEQUENCE</scope>
    <source>
        <strain evidence="3">ZS-35-S2</strain>
    </source>
</reference>
<dbReference type="SUPFAM" id="SSF89796">
    <property type="entry name" value="CoA-transferase family III (CaiB/BaiF)"/>
    <property type="match status" value="1"/>
</dbReference>
<dbReference type="KEGG" id="ssai:N0B31_20290"/>
<dbReference type="InterPro" id="IPR044855">
    <property type="entry name" value="CoA-Trfase_III_dom3_sf"/>
</dbReference>
<feature type="region of interest" description="Disordered" evidence="2">
    <location>
        <begin position="37"/>
        <end position="57"/>
    </location>
</feature>
<dbReference type="PANTHER" id="PTHR48207:SF3">
    <property type="entry name" value="SUCCINATE--HYDROXYMETHYLGLUTARATE COA-TRANSFERASE"/>
    <property type="match status" value="1"/>
</dbReference>
<dbReference type="RefSeq" id="WP_260593466.1">
    <property type="nucleotide sequence ID" value="NZ_CP104003.1"/>
</dbReference>
<dbReference type="InterPro" id="IPR050483">
    <property type="entry name" value="CoA-transferase_III_domain"/>
</dbReference>
<evidence type="ECO:0000256" key="1">
    <source>
        <dbReference type="ARBA" id="ARBA00022679"/>
    </source>
</evidence>
<keyword evidence="4" id="KW-1185">Reference proteome</keyword>
<dbReference type="Proteomes" id="UP001057580">
    <property type="component" value="Chromosome"/>
</dbReference>
<accession>A0A9E7R2M9</accession>
<feature type="compositionally biased region" description="Polar residues" evidence="2">
    <location>
        <begin position="44"/>
        <end position="57"/>
    </location>
</feature>
<evidence type="ECO:0000313" key="3">
    <source>
        <dbReference type="EMBL" id="UWM54446.1"/>
    </source>
</evidence>
<name>A0A9E7R2M9_9EURY</name>
<dbReference type="AlphaFoldDB" id="A0A9E7R2M9"/>
<gene>
    <name evidence="3" type="ORF">N0B31_20290</name>
</gene>
<organism evidence="3 4">
    <name type="scientific">Salinirubellus salinus</name>
    <dbReference type="NCBI Taxonomy" id="1364945"/>
    <lineage>
        <taxon>Archaea</taxon>
        <taxon>Methanobacteriati</taxon>
        <taxon>Methanobacteriota</taxon>
        <taxon>Stenosarchaea group</taxon>
        <taxon>Halobacteria</taxon>
        <taxon>Halobacteriales</taxon>
        <taxon>Natronomonadaceae</taxon>
        <taxon>Salinirubellus</taxon>
    </lineage>
</organism>
<dbReference type="Gene3D" id="3.30.1540.10">
    <property type="entry name" value="formyl-coa transferase, domain 3"/>
    <property type="match status" value="1"/>
</dbReference>